<gene>
    <name evidence="4" type="ORF">M3D15_01085</name>
</gene>
<dbReference type="EMBL" id="JALXSQ010000002">
    <property type="protein sequence ID" value="MCT2041940.1"/>
    <property type="molecule type" value="Genomic_DNA"/>
</dbReference>
<evidence type="ECO:0000256" key="1">
    <source>
        <dbReference type="ARBA" id="ARBA00022741"/>
    </source>
</evidence>
<evidence type="ECO:0000256" key="3">
    <source>
        <dbReference type="SAM" id="MobiDB-lite"/>
    </source>
</evidence>
<feature type="compositionally biased region" description="Polar residues" evidence="3">
    <location>
        <begin position="120"/>
        <end position="132"/>
    </location>
</feature>
<evidence type="ECO:0000313" key="4">
    <source>
        <dbReference type="EMBL" id="MCT2041940.1"/>
    </source>
</evidence>
<evidence type="ECO:0000256" key="2">
    <source>
        <dbReference type="ARBA" id="ARBA00022840"/>
    </source>
</evidence>
<accession>A0ABT2HUY7</accession>
<feature type="compositionally biased region" description="Basic and acidic residues" evidence="3">
    <location>
        <begin position="133"/>
        <end position="161"/>
    </location>
</feature>
<reference evidence="4 5" key="1">
    <citation type="submission" date="2022-04" db="EMBL/GenBank/DDBJ databases">
        <title>Human microbiome associated bacterial genomes.</title>
        <authorList>
            <person name="Sandstrom S."/>
            <person name="Salamzade R."/>
            <person name="Kalan L.R."/>
        </authorList>
    </citation>
    <scope>NUCLEOTIDE SEQUENCE [LARGE SCALE GENOMIC DNA]</scope>
    <source>
        <strain evidence="5">p3-SID1799</strain>
    </source>
</reference>
<dbReference type="Gene3D" id="3.40.50.300">
    <property type="entry name" value="P-loop containing nucleotide triphosphate hydrolases"/>
    <property type="match status" value="1"/>
</dbReference>
<dbReference type="InterPro" id="IPR027417">
    <property type="entry name" value="P-loop_NTPase"/>
</dbReference>
<evidence type="ECO:0000313" key="5">
    <source>
        <dbReference type="Proteomes" id="UP001525379"/>
    </source>
</evidence>
<keyword evidence="1" id="KW-0547">Nucleotide-binding</keyword>
<sequence length="468" mass="48898">MADILLAVEFDIEAGLIEGIIAEGHTVVDRVAGSSGVIDACERLRPDVCVMSAAPDTLTRESLACCERAGVRPVGVVSHELDLKNARALGLLETVDANATWAEVEAVLRGTASSHASWTLQGVASSNTSDTTAHPKLEERPAAAEPQPEGRRARRAREQGRGLRFGARGSKARAVEVEEPSPTPSAGGRVVPVWGPHGSPGRTTVAIALAAEAAQRGERVILIDADSYGGAVAPALGIVDEAPGFAAACRLAASRSLTPAELDRVAAHYGTGPGSFRALTGIPNPSRWPELSRERVLATVKLCRELADLVVIDLGFSLESDDEIASDLMAPRRNASTFACLELANAVVAVTGADAVSLQRFLRARLDLRELVGACPIEVVANGVRTGAQGFGQASQIEEVLTRFGGIERALLVPFDATAADRAIAAQAPVTVASPRSGMAKALRQLPDRLGIPSPVGRSGRRSVALRS</sequence>
<name>A0ABT2HUY7_9MICO</name>
<dbReference type="PANTHER" id="PTHR43384:SF6">
    <property type="entry name" value="SEPTUM SITE-DETERMINING PROTEIN MIND HOMOLOG, CHLOROPLASTIC"/>
    <property type="match status" value="1"/>
</dbReference>
<keyword evidence="5" id="KW-1185">Reference proteome</keyword>
<dbReference type="PANTHER" id="PTHR43384">
    <property type="entry name" value="SEPTUM SITE-DETERMINING PROTEIN MIND HOMOLOG, CHLOROPLASTIC-RELATED"/>
    <property type="match status" value="1"/>
</dbReference>
<dbReference type="Proteomes" id="UP001525379">
    <property type="component" value="Unassembled WGS sequence"/>
</dbReference>
<keyword evidence="2" id="KW-0067">ATP-binding</keyword>
<organism evidence="4 5">
    <name type="scientific">Pseudoclavibacter albus</name>
    <dbReference type="NCBI Taxonomy" id="272241"/>
    <lineage>
        <taxon>Bacteria</taxon>
        <taxon>Bacillati</taxon>
        <taxon>Actinomycetota</taxon>
        <taxon>Actinomycetes</taxon>
        <taxon>Micrococcales</taxon>
        <taxon>Microbacteriaceae</taxon>
        <taxon>Pseudoclavibacter</taxon>
    </lineage>
</organism>
<dbReference type="SUPFAM" id="SSF52540">
    <property type="entry name" value="P-loop containing nucleoside triphosphate hydrolases"/>
    <property type="match status" value="1"/>
</dbReference>
<proteinExistence type="predicted"/>
<feature type="region of interest" description="Disordered" evidence="3">
    <location>
        <begin position="120"/>
        <end position="192"/>
    </location>
</feature>
<dbReference type="InterPro" id="IPR050625">
    <property type="entry name" value="ParA/MinD_ATPase"/>
</dbReference>
<protein>
    <submittedName>
        <fullName evidence="4">Septum formation inhibitor-activating ATPase</fullName>
    </submittedName>
</protein>
<dbReference type="RefSeq" id="WP_260103676.1">
    <property type="nucleotide sequence ID" value="NZ_JALXSQ010000002.1"/>
</dbReference>
<comment type="caution">
    <text evidence="4">The sequence shown here is derived from an EMBL/GenBank/DDBJ whole genome shotgun (WGS) entry which is preliminary data.</text>
</comment>